<dbReference type="AlphaFoldDB" id="A0A8S2WR39"/>
<reference evidence="3" key="1">
    <citation type="submission" date="2021-02" db="EMBL/GenBank/DDBJ databases">
        <authorList>
            <person name="Nowell W R."/>
        </authorList>
    </citation>
    <scope>NUCLEOTIDE SEQUENCE</scope>
</reference>
<dbReference type="EMBL" id="CAJOBA010084156">
    <property type="protein sequence ID" value="CAF4455457.1"/>
    <property type="molecule type" value="Genomic_DNA"/>
</dbReference>
<evidence type="ECO:0000259" key="1">
    <source>
        <dbReference type="PROSITE" id="PS50948"/>
    </source>
</evidence>
<organism evidence="3 4">
    <name type="scientific">Didymodactylos carnosus</name>
    <dbReference type="NCBI Taxonomy" id="1234261"/>
    <lineage>
        <taxon>Eukaryota</taxon>
        <taxon>Metazoa</taxon>
        <taxon>Spiralia</taxon>
        <taxon>Gnathifera</taxon>
        <taxon>Rotifera</taxon>
        <taxon>Eurotatoria</taxon>
        <taxon>Bdelloidea</taxon>
        <taxon>Philodinida</taxon>
        <taxon>Philodinidae</taxon>
        <taxon>Didymodactylos</taxon>
    </lineage>
</organism>
<protein>
    <recommendedName>
        <fullName evidence="1">Apple domain-containing protein</fullName>
    </recommendedName>
</protein>
<accession>A0A8S2WR39</accession>
<dbReference type="InterPro" id="IPR003609">
    <property type="entry name" value="Pan_app"/>
</dbReference>
<feature type="non-terminal residue" evidence="3">
    <location>
        <position position="77"/>
    </location>
</feature>
<dbReference type="PROSITE" id="PS50948">
    <property type="entry name" value="PAN"/>
    <property type="match status" value="1"/>
</dbReference>
<dbReference type="SUPFAM" id="SSF57414">
    <property type="entry name" value="Hairpin loop containing domain-like"/>
    <property type="match status" value="1"/>
</dbReference>
<evidence type="ECO:0000313" key="3">
    <source>
        <dbReference type="EMBL" id="CAF4455457.1"/>
    </source>
</evidence>
<dbReference type="Proteomes" id="UP000677228">
    <property type="component" value="Unassembled WGS sequence"/>
</dbReference>
<name>A0A8S2WR39_9BILA</name>
<feature type="domain" description="Apple" evidence="1">
    <location>
        <begin position="3"/>
        <end position="77"/>
    </location>
</feature>
<sequence>MSCSRYMQLQYQSPIRSSNIQLSINSRYVSFRLANFIENATNIDTLVLCAVACLNNDSCNTANYFSNIKVCSLYAEY</sequence>
<gene>
    <name evidence="2" type="ORF">OVA965_LOCUS43659</name>
    <name evidence="3" type="ORF">TMI583_LOCUS46014</name>
</gene>
<dbReference type="Proteomes" id="UP000682733">
    <property type="component" value="Unassembled WGS sequence"/>
</dbReference>
<dbReference type="EMBL" id="CAJNOK010058563">
    <property type="protein sequence ID" value="CAF1629804.1"/>
    <property type="molecule type" value="Genomic_DNA"/>
</dbReference>
<comment type="caution">
    <text evidence="3">The sequence shown here is derived from an EMBL/GenBank/DDBJ whole genome shotgun (WGS) entry which is preliminary data.</text>
</comment>
<evidence type="ECO:0000313" key="2">
    <source>
        <dbReference type="EMBL" id="CAF1629804.1"/>
    </source>
</evidence>
<proteinExistence type="predicted"/>
<evidence type="ECO:0000313" key="4">
    <source>
        <dbReference type="Proteomes" id="UP000682733"/>
    </source>
</evidence>
<dbReference type="Pfam" id="PF00024">
    <property type="entry name" value="PAN_1"/>
    <property type="match status" value="1"/>
</dbReference>